<gene>
    <name evidence="2" type="ORF">SAMN05443575_0129</name>
</gene>
<keyword evidence="3" id="KW-1185">Reference proteome</keyword>
<keyword evidence="2" id="KW-0456">Lyase</keyword>
<dbReference type="EMBL" id="FQVU01000001">
    <property type="protein sequence ID" value="SHF50453.1"/>
    <property type="molecule type" value="Genomic_DNA"/>
</dbReference>
<dbReference type="InterPro" id="IPR004360">
    <property type="entry name" value="Glyas_Fos-R_dOase_dom"/>
</dbReference>
<dbReference type="AlphaFoldDB" id="A0A1M5C6S1"/>
<protein>
    <submittedName>
        <fullName evidence="2">Lactoylglutathione lyase</fullName>
    </submittedName>
</protein>
<dbReference type="Pfam" id="PF00903">
    <property type="entry name" value="Glyoxalase"/>
    <property type="match status" value="1"/>
</dbReference>
<evidence type="ECO:0000313" key="2">
    <source>
        <dbReference type="EMBL" id="SHF50453.1"/>
    </source>
</evidence>
<dbReference type="OrthoDB" id="9798201at2"/>
<evidence type="ECO:0000313" key="3">
    <source>
        <dbReference type="Proteomes" id="UP000186132"/>
    </source>
</evidence>
<reference evidence="2 3" key="1">
    <citation type="submission" date="2016-11" db="EMBL/GenBank/DDBJ databases">
        <authorList>
            <person name="Jaros S."/>
            <person name="Januszkiewicz K."/>
            <person name="Wedrychowicz H."/>
        </authorList>
    </citation>
    <scope>NUCLEOTIDE SEQUENCE [LARGE SCALE GENOMIC DNA]</scope>
    <source>
        <strain evidence="2 3">DSM 45627</strain>
    </source>
</reference>
<accession>A0A1M5C6S1</accession>
<sequence length="132" mass="13910">MADAAPLRAFPVVYATAVRATVAFYERLGFTVFVAVPTPADPGYVGLRRDGSELAVVDASWSGEQFGAPVGDRPRFELFVYVTDVDATVSALPRGTTVLREPADMPWGERVAYVADPDGNPVALAAGASPPP</sequence>
<dbReference type="RefSeq" id="WP_073384693.1">
    <property type="nucleotide sequence ID" value="NZ_FQVU01000001.1"/>
</dbReference>
<dbReference type="InterPro" id="IPR029068">
    <property type="entry name" value="Glyas_Bleomycin-R_OHBP_Dase"/>
</dbReference>
<dbReference type="GO" id="GO:0016829">
    <property type="term" value="F:lyase activity"/>
    <property type="evidence" value="ECO:0007669"/>
    <property type="project" value="UniProtKB-KW"/>
</dbReference>
<dbReference type="Gene3D" id="3.10.180.10">
    <property type="entry name" value="2,3-Dihydroxybiphenyl 1,2-Dioxygenase, domain 1"/>
    <property type="match status" value="1"/>
</dbReference>
<organism evidence="2 3">
    <name type="scientific">Jatrophihabitans endophyticus</name>
    <dbReference type="NCBI Taxonomy" id="1206085"/>
    <lineage>
        <taxon>Bacteria</taxon>
        <taxon>Bacillati</taxon>
        <taxon>Actinomycetota</taxon>
        <taxon>Actinomycetes</taxon>
        <taxon>Jatrophihabitantales</taxon>
        <taxon>Jatrophihabitantaceae</taxon>
        <taxon>Jatrophihabitans</taxon>
    </lineage>
</organism>
<proteinExistence type="predicted"/>
<feature type="domain" description="Glyoxalase/fosfomycin resistance/dioxygenase" evidence="1">
    <location>
        <begin position="13"/>
        <end position="123"/>
    </location>
</feature>
<dbReference type="Proteomes" id="UP000186132">
    <property type="component" value="Unassembled WGS sequence"/>
</dbReference>
<dbReference type="SUPFAM" id="SSF54593">
    <property type="entry name" value="Glyoxalase/Bleomycin resistance protein/Dihydroxybiphenyl dioxygenase"/>
    <property type="match status" value="1"/>
</dbReference>
<evidence type="ECO:0000259" key="1">
    <source>
        <dbReference type="Pfam" id="PF00903"/>
    </source>
</evidence>
<name>A0A1M5C6S1_9ACTN</name>